<reference evidence="5" key="1">
    <citation type="submission" date="2016-10" db="EMBL/GenBank/DDBJ databases">
        <authorList>
            <person name="Varghese N."/>
            <person name="Submissions S."/>
        </authorList>
    </citation>
    <scope>NUCLEOTIDE SEQUENCE [LARGE SCALE GENOMIC DNA]</scope>
    <source>
        <strain evidence="5">XJ109</strain>
    </source>
</reference>
<evidence type="ECO:0000256" key="3">
    <source>
        <dbReference type="SAM" id="Coils"/>
    </source>
</evidence>
<dbReference type="InterPro" id="IPR008863">
    <property type="entry name" value="Toxic_anion-R_TelA"/>
</dbReference>
<organism evidence="4 5">
    <name type="scientific">Algoriella xinjiangensis</name>
    <dbReference type="NCBI Taxonomy" id="684065"/>
    <lineage>
        <taxon>Bacteria</taxon>
        <taxon>Pseudomonadati</taxon>
        <taxon>Bacteroidota</taxon>
        <taxon>Flavobacteriia</taxon>
        <taxon>Flavobacteriales</taxon>
        <taxon>Weeksellaceae</taxon>
        <taxon>Algoriella</taxon>
    </lineage>
</organism>
<dbReference type="EMBL" id="FOUZ01000005">
    <property type="protein sequence ID" value="SFM97664.1"/>
    <property type="molecule type" value="Genomic_DNA"/>
</dbReference>
<dbReference type="PANTHER" id="PTHR38432">
    <property type="entry name" value="TELA-LIKE PROTEIN SAOUHSC_01408"/>
    <property type="match status" value="1"/>
</dbReference>
<keyword evidence="3" id="KW-0175">Coiled coil</keyword>
<dbReference type="PIRSF" id="PIRSF026508">
    <property type="entry name" value="TelA"/>
    <property type="match status" value="1"/>
</dbReference>
<keyword evidence="5" id="KW-1185">Reference proteome</keyword>
<protein>
    <submittedName>
        <fullName evidence="4">Uncharacterized conserved protein YaaN involved in tellurite resistance</fullName>
    </submittedName>
</protein>
<dbReference type="AlphaFoldDB" id="A0A1I4V914"/>
<evidence type="ECO:0000313" key="4">
    <source>
        <dbReference type="EMBL" id="SFM97664.1"/>
    </source>
</evidence>
<evidence type="ECO:0000313" key="5">
    <source>
        <dbReference type="Proteomes" id="UP000199149"/>
    </source>
</evidence>
<proteinExistence type="inferred from homology"/>
<accession>A0A1I4V914</accession>
<dbReference type="Pfam" id="PF05816">
    <property type="entry name" value="TelA"/>
    <property type="match status" value="1"/>
</dbReference>
<evidence type="ECO:0000256" key="1">
    <source>
        <dbReference type="ARBA" id="ARBA00005541"/>
    </source>
</evidence>
<dbReference type="OrthoDB" id="9768858at2"/>
<dbReference type="STRING" id="684065.SAMN05421738_1056"/>
<feature type="coiled-coil region" evidence="3">
    <location>
        <begin position="329"/>
        <end position="356"/>
    </location>
</feature>
<name>A0A1I4V914_9FLAO</name>
<feature type="coiled-coil region" evidence="3">
    <location>
        <begin position="189"/>
        <end position="216"/>
    </location>
</feature>
<evidence type="ECO:0000256" key="2">
    <source>
        <dbReference type="PIRNR" id="PIRNR026508"/>
    </source>
</evidence>
<dbReference type="Proteomes" id="UP000199149">
    <property type="component" value="Unassembled WGS sequence"/>
</dbReference>
<sequence length="364" mass="42397">MDLGQEYKPVTIAEADEPEVILTEEDKQKLELYKQKIDFNSTQNIIQYGLSSQNQISAFSDQILRQVRAKDLGFAKDILLDLRNNINSFDESLHKKSFFSFLETIKKRVLRFKSEYESIEKNITAIEIKLEKHYQILLKDINIFDKLFQQNQLYFKDLSLYIIAGTEKLKEMKEEVLPKMKEEVSTSTDQNKIQQYKDLEQQVNRFEKKLHDLKLTRMITLQTAPQIRMIQNNSSVLMEKIQSSIVNTLPLWKNHMVLTLGIAHTQDALDAQKAVTDATNELLQRNSEMLKESTIKIATESERGIVDIETIQKANSDIITTINEVLRIQEDGRNKRLTVEEELKKSEEELRSHLLNGENQKYIA</sequence>
<dbReference type="PANTHER" id="PTHR38432:SF1">
    <property type="entry name" value="TELA-LIKE PROTEIN SAOUHSC_01408"/>
    <property type="match status" value="1"/>
</dbReference>
<dbReference type="RefSeq" id="WP_092907326.1">
    <property type="nucleotide sequence ID" value="NZ_FOUZ01000005.1"/>
</dbReference>
<comment type="similarity">
    <text evidence="1 2">Belongs to the TelA family.</text>
</comment>
<gene>
    <name evidence="4" type="ORF">SAMN05421738_1056</name>
</gene>